<dbReference type="GO" id="GO:0004497">
    <property type="term" value="F:monooxygenase activity"/>
    <property type="evidence" value="ECO:0007669"/>
    <property type="project" value="UniProtKB-ARBA"/>
</dbReference>
<keyword evidence="3" id="KW-0408">Iron</keyword>
<sequence length="242" mass="25734">MSEQDEEREAERLDSLVSELLAGRHLKATHSDAAERDVIRMAARLAGARDGYPRMSSAFRRRMGRLLEKGEPAPWLSRRAALVGGLGVAAGALGAAAAGQLGRLGGVSPVAQPSQHASATPTASPVPSSRAVIEPRGQVARWLDTGILLAEMAEGQPRRVTAGSVGAFVFRKGDQVLAMSAYCTHLPCELVWRSKDHVLNCPCHNQLFDSDGLSLAEGYKLPALPLVKTRVVDGRVEVLGTA</sequence>
<dbReference type="EMBL" id="JAEKNR010000061">
    <property type="protein sequence ID" value="MBJ7597472.1"/>
    <property type="molecule type" value="Genomic_DNA"/>
</dbReference>
<dbReference type="SUPFAM" id="SSF50022">
    <property type="entry name" value="ISP domain"/>
    <property type="match status" value="1"/>
</dbReference>
<comment type="caution">
    <text evidence="7">The sequence shown here is derived from an EMBL/GenBank/DDBJ whole genome shotgun (WGS) entry which is preliminary data.</text>
</comment>
<evidence type="ECO:0000256" key="4">
    <source>
        <dbReference type="ARBA" id="ARBA00023014"/>
    </source>
</evidence>
<reference evidence="7" key="1">
    <citation type="submission" date="2020-10" db="EMBL/GenBank/DDBJ databases">
        <title>Ca. Dormibacterota MAGs.</title>
        <authorList>
            <person name="Montgomery K."/>
        </authorList>
    </citation>
    <scope>NUCLEOTIDE SEQUENCE [LARGE SCALE GENOMIC DNA]</scope>
    <source>
        <strain evidence="7">SC8812_S17_10</strain>
    </source>
</reference>
<feature type="domain" description="Rieske" evidence="6">
    <location>
        <begin position="144"/>
        <end position="238"/>
    </location>
</feature>
<dbReference type="RefSeq" id="WP_338199719.1">
    <property type="nucleotide sequence ID" value="NZ_JAEKNR010000061.1"/>
</dbReference>
<evidence type="ECO:0000256" key="1">
    <source>
        <dbReference type="ARBA" id="ARBA00022714"/>
    </source>
</evidence>
<name>A0A934NCK7_9BACT</name>
<gene>
    <name evidence="7" type="ORF">JF922_05225</name>
</gene>
<accession>A0A934NCK7</accession>
<keyword evidence="2" id="KW-0479">Metal-binding</keyword>
<evidence type="ECO:0000313" key="7">
    <source>
        <dbReference type="EMBL" id="MBJ7597472.1"/>
    </source>
</evidence>
<dbReference type="InterPro" id="IPR036922">
    <property type="entry name" value="Rieske_2Fe-2S_sf"/>
</dbReference>
<evidence type="ECO:0000256" key="2">
    <source>
        <dbReference type="ARBA" id="ARBA00022723"/>
    </source>
</evidence>
<keyword evidence="4" id="KW-0411">Iron-sulfur</keyword>
<keyword evidence="1" id="KW-0001">2Fe-2S</keyword>
<feature type="compositionally biased region" description="Low complexity" evidence="5">
    <location>
        <begin position="117"/>
        <end position="130"/>
    </location>
</feature>
<dbReference type="GO" id="GO:0016705">
    <property type="term" value="F:oxidoreductase activity, acting on paired donors, with incorporation or reduction of molecular oxygen"/>
    <property type="evidence" value="ECO:0007669"/>
    <property type="project" value="UniProtKB-ARBA"/>
</dbReference>
<dbReference type="Pfam" id="PF00355">
    <property type="entry name" value="Rieske"/>
    <property type="match status" value="1"/>
</dbReference>
<dbReference type="AlphaFoldDB" id="A0A934NCK7"/>
<proteinExistence type="predicted"/>
<dbReference type="PROSITE" id="PS51296">
    <property type="entry name" value="RIESKE"/>
    <property type="match status" value="1"/>
</dbReference>
<dbReference type="InterPro" id="IPR017941">
    <property type="entry name" value="Rieske_2Fe-2S"/>
</dbReference>
<evidence type="ECO:0000259" key="6">
    <source>
        <dbReference type="PROSITE" id="PS51296"/>
    </source>
</evidence>
<dbReference type="Gene3D" id="2.102.10.10">
    <property type="entry name" value="Rieske [2Fe-2S] iron-sulphur domain"/>
    <property type="match status" value="1"/>
</dbReference>
<dbReference type="GO" id="GO:0051537">
    <property type="term" value="F:2 iron, 2 sulfur cluster binding"/>
    <property type="evidence" value="ECO:0007669"/>
    <property type="project" value="UniProtKB-KW"/>
</dbReference>
<evidence type="ECO:0000313" key="8">
    <source>
        <dbReference type="Proteomes" id="UP000612893"/>
    </source>
</evidence>
<organism evidence="7 8">
    <name type="scientific">Candidatus Nephthysia bennettiae</name>
    <dbReference type="NCBI Taxonomy" id="3127016"/>
    <lineage>
        <taxon>Bacteria</taxon>
        <taxon>Bacillati</taxon>
        <taxon>Candidatus Dormiibacterota</taxon>
        <taxon>Candidatus Dormibacteria</taxon>
        <taxon>Candidatus Dormibacterales</taxon>
        <taxon>Candidatus Dormibacteraceae</taxon>
        <taxon>Candidatus Nephthysia</taxon>
    </lineage>
</organism>
<keyword evidence="8" id="KW-1185">Reference proteome</keyword>
<dbReference type="GO" id="GO:0046872">
    <property type="term" value="F:metal ion binding"/>
    <property type="evidence" value="ECO:0007669"/>
    <property type="project" value="UniProtKB-KW"/>
</dbReference>
<feature type="region of interest" description="Disordered" evidence="5">
    <location>
        <begin position="109"/>
        <end position="130"/>
    </location>
</feature>
<protein>
    <submittedName>
        <fullName evidence="7">Rieske 2Fe-2S domain-containing protein</fullName>
    </submittedName>
</protein>
<dbReference type="CDD" id="cd03467">
    <property type="entry name" value="Rieske"/>
    <property type="match status" value="1"/>
</dbReference>
<evidence type="ECO:0000256" key="5">
    <source>
        <dbReference type="SAM" id="MobiDB-lite"/>
    </source>
</evidence>
<dbReference type="Proteomes" id="UP000612893">
    <property type="component" value="Unassembled WGS sequence"/>
</dbReference>
<evidence type="ECO:0000256" key="3">
    <source>
        <dbReference type="ARBA" id="ARBA00023004"/>
    </source>
</evidence>